<feature type="domain" description="FAD-binding" evidence="3">
    <location>
        <begin position="6"/>
        <end position="348"/>
    </location>
</feature>
<evidence type="ECO:0000256" key="1">
    <source>
        <dbReference type="ARBA" id="ARBA00023002"/>
    </source>
</evidence>
<protein>
    <submittedName>
        <fullName evidence="4">Bifunctional 3-(3-hydroxy-phenyl)propionate/3-hydroxycinnamic acid hydroxylase</fullName>
    </submittedName>
</protein>
<accession>A0A7K1USD5</accession>
<dbReference type="Gene3D" id="3.50.50.60">
    <property type="entry name" value="FAD/NAD(P)-binding domain"/>
    <property type="match status" value="1"/>
</dbReference>
<comment type="caution">
    <text evidence="4">The sequence shown here is derived from an EMBL/GenBank/DDBJ whole genome shotgun (WGS) entry which is preliminary data.</text>
</comment>
<dbReference type="GO" id="GO:0008688">
    <property type="term" value="F:3-(3-hydroxyphenyl)propionate hydroxylase activity"/>
    <property type="evidence" value="ECO:0007669"/>
    <property type="project" value="TreeGrafter"/>
</dbReference>
<dbReference type="NCBIfam" id="NF004829">
    <property type="entry name" value="PRK06183.1-3"/>
    <property type="match status" value="1"/>
</dbReference>
<dbReference type="PRINTS" id="PR00420">
    <property type="entry name" value="RNGMNOXGNASE"/>
</dbReference>
<keyword evidence="1" id="KW-0560">Oxidoreductase</keyword>
<dbReference type="RefSeq" id="WP_157386627.1">
    <property type="nucleotide sequence ID" value="NZ_WRPP01000001.1"/>
</dbReference>
<proteinExistence type="predicted"/>
<dbReference type="PANTHER" id="PTHR43476">
    <property type="entry name" value="3-(3-HYDROXY-PHENYL)PROPIONATE/3-HYDROXYCINNAMIC ACID HYDROXYLASE"/>
    <property type="match status" value="1"/>
</dbReference>
<sequence>MRSPTVPVVIVGAGPSGLTAATLLAQYGIESLVLERWEGVYPQPRAVHLDGEIRRIVERLGIGAGFDSITRPALGLRLVDPRHRVLAQFDRDPAGGRNGFPEANLFDQPELEALLRANLAPYPAVSLRGGVEVTRLAIEKDCVRVDFEDRATGGTESVRARYVLGCDGANSLVRTAIGARMRDLRFEQRWLVVDLATTVDPGHWGGVYQVCDPRRAATYMRIGTTRHRWEFRLRPGEFADDYRDLDRVWPLLAPWLADADRASLELVRVAEYTFRAQLADRWRAGRVFLLGDAAHLTPPFIGQGMGAGMRDAANLSWKLAGVLHGELPESVLDTYETERKPHAHMMIRLAKLMGLTMTEGGELGNRLRSLLAPRLHRLPGLTRTIISGESPPLHRSALVTAPPLRRGLAGRLVPNDRLTDGRRVDDLIAGRYAVITTTAPAPAESATVEQRGGVLLHAVPGTALHRWLRGGRASTVLVRPDGTVQTCGKTLSTLCSSLPDFTPSARPAHTGSAAPKTTD</sequence>
<dbReference type="Pfam" id="PF01494">
    <property type="entry name" value="FAD_binding_3"/>
    <property type="match status" value="1"/>
</dbReference>
<dbReference type="AlphaFoldDB" id="A0A7K1USD5"/>
<dbReference type="GO" id="GO:0019622">
    <property type="term" value="P:3-(3-hydroxy)phenylpropionate catabolic process"/>
    <property type="evidence" value="ECO:0007669"/>
    <property type="project" value="TreeGrafter"/>
</dbReference>
<evidence type="ECO:0000256" key="2">
    <source>
        <dbReference type="SAM" id="MobiDB-lite"/>
    </source>
</evidence>
<organism evidence="4 5">
    <name type="scientific">Nocardia terrae</name>
    <dbReference type="NCBI Taxonomy" id="2675851"/>
    <lineage>
        <taxon>Bacteria</taxon>
        <taxon>Bacillati</taxon>
        <taxon>Actinomycetota</taxon>
        <taxon>Actinomycetes</taxon>
        <taxon>Mycobacteriales</taxon>
        <taxon>Nocardiaceae</taxon>
        <taxon>Nocardia</taxon>
    </lineage>
</organism>
<evidence type="ECO:0000313" key="5">
    <source>
        <dbReference type="Proteomes" id="UP000466794"/>
    </source>
</evidence>
<keyword evidence="5" id="KW-1185">Reference proteome</keyword>
<feature type="region of interest" description="Disordered" evidence="2">
    <location>
        <begin position="500"/>
        <end position="519"/>
    </location>
</feature>
<reference evidence="4 5" key="1">
    <citation type="submission" date="2019-12" db="EMBL/GenBank/DDBJ databases">
        <title>Nocardia sp. nov. ET3-3 isolated from soil.</title>
        <authorList>
            <person name="Kanchanasin P."/>
            <person name="Tanasupawat S."/>
            <person name="Yuki M."/>
            <person name="Kudo T."/>
        </authorList>
    </citation>
    <scope>NUCLEOTIDE SEQUENCE [LARGE SCALE GENOMIC DNA]</scope>
    <source>
        <strain evidence="4 5">ET3-3</strain>
    </source>
</reference>
<gene>
    <name evidence="4" type="ORF">GPX89_08360</name>
</gene>
<evidence type="ECO:0000259" key="3">
    <source>
        <dbReference type="Pfam" id="PF01494"/>
    </source>
</evidence>
<dbReference type="GO" id="GO:0071949">
    <property type="term" value="F:FAD binding"/>
    <property type="evidence" value="ECO:0007669"/>
    <property type="project" value="InterPro"/>
</dbReference>
<dbReference type="SUPFAM" id="SSF51905">
    <property type="entry name" value="FAD/NAD(P)-binding domain"/>
    <property type="match status" value="1"/>
</dbReference>
<dbReference type="PANTHER" id="PTHR43476:SF3">
    <property type="entry name" value="FAD-BINDING MONOOXYGENASE"/>
    <property type="match status" value="1"/>
</dbReference>
<dbReference type="Gene3D" id="3.30.9.10">
    <property type="entry name" value="D-Amino Acid Oxidase, subunit A, domain 2"/>
    <property type="match status" value="1"/>
</dbReference>
<dbReference type="InterPro" id="IPR002938">
    <property type="entry name" value="FAD-bd"/>
</dbReference>
<dbReference type="InterPro" id="IPR036188">
    <property type="entry name" value="FAD/NAD-bd_sf"/>
</dbReference>
<dbReference type="Proteomes" id="UP000466794">
    <property type="component" value="Unassembled WGS sequence"/>
</dbReference>
<dbReference type="InterPro" id="IPR050631">
    <property type="entry name" value="PheA/TfdB_FAD_monoxygenase"/>
</dbReference>
<name>A0A7K1USD5_9NOCA</name>
<evidence type="ECO:0000313" key="4">
    <source>
        <dbReference type="EMBL" id="MVU77257.1"/>
    </source>
</evidence>
<dbReference type="EMBL" id="WRPP01000001">
    <property type="protein sequence ID" value="MVU77257.1"/>
    <property type="molecule type" value="Genomic_DNA"/>
</dbReference>